<feature type="region of interest" description="Disordered" evidence="1">
    <location>
        <begin position="95"/>
        <end position="131"/>
    </location>
</feature>
<dbReference type="InParanoid" id="A0A5J5EPM4"/>
<evidence type="ECO:0000313" key="2">
    <source>
        <dbReference type="EMBL" id="KAA8899147.1"/>
    </source>
</evidence>
<comment type="caution">
    <text evidence="2">The sequence shown here is derived from an EMBL/GenBank/DDBJ whole genome shotgun (WGS) entry which is preliminary data.</text>
</comment>
<protein>
    <submittedName>
        <fullName evidence="2">Uncharacterized protein</fullName>
    </submittedName>
</protein>
<organism evidence="2 3">
    <name type="scientific">Sphaerosporella brunnea</name>
    <dbReference type="NCBI Taxonomy" id="1250544"/>
    <lineage>
        <taxon>Eukaryota</taxon>
        <taxon>Fungi</taxon>
        <taxon>Dikarya</taxon>
        <taxon>Ascomycota</taxon>
        <taxon>Pezizomycotina</taxon>
        <taxon>Pezizomycetes</taxon>
        <taxon>Pezizales</taxon>
        <taxon>Pyronemataceae</taxon>
        <taxon>Sphaerosporella</taxon>
    </lineage>
</organism>
<dbReference type="EMBL" id="VXIS01000172">
    <property type="protein sequence ID" value="KAA8899147.1"/>
    <property type="molecule type" value="Genomic_DNA"/>
</dbReference>
<reference evidence="2 3" key="1">
    <citation type="submission" date="2019-09" db="EMBL/GenBank/DDBJ databases">
        <title>Draft genome of the ectomycorrhizal ascomycete Sphaerosporella brunnea.</title>
        <authorList>
            <consortium name="DOE Joint Genome Institute"/>
            <person name="Benucci G.M."/>
            <person name="Marozzi G."/>
            <person name="Antonielli L."/>
            <person name="Sanchez S."/>
            <person name="Marco P."/>
            <person name="Wang X."/>
            <person name="Falini L.B."/>
            <person name="Barry K."/>
            <person name="Haridas S."/>
            <person name="Lipzen A."/>
            <person name="Labutti K."/>
            <person name="Grigoriev I.V."/>
            <person name="Murat C."/>
            <person name="Martin F."/>
            <person name="Albertini E."/>
            <person name="Donnini D."/>
            <person name="Bonito G."/>
        </authorList>
    </citation>
    <scope>NUCLEOTIDE SEQUENCE [LARGE SCALE GENOMIC DNA]</scope>
    <source>
        <strain evidence="2 3">Sb_GMNB300</strain>
    </source>
</reference>
<proteinExistence type="predicted"/>
<name>A0A5J5EPM4_9PEZI</name>
<gene>
    <name evidence="2" type="ORF">FN846DRAFT_892550</name>
</gene>
<dbReference type="Proteomes" id="UP000326924">
    <property type="component" value="Unassembled WGS sequence"/>
</dbReference>
<feature type="compositionally biased region" description="Polar residues" evidence="1">
    <location>
        <begin position="165"/>
        <end position="189"/>
    </location>
</feature>
<keyword evidence="3" id="KW-1185">Reference proteome</keyword>
<sequence>MRRRRGYLKNQIGRRAVGHAVARISGAGWIEDGGPPLWPARLRTIRFNIRPRLLGALYVLLDAVIILSSDARPPPRLCSHSQPVLLRDRTGLHLAFPSSSSNGPGHLSDEVDGTECSQRPSTKTASQRRSTAVNGIIVSRVQSIFVSSDPPWIQNPLSLLPFSPHPNTKQSNRPPTKNFSPNSLTESSSKMGWKCPKCETIVADHLRSCSNCNYTQHVRRFARNTMARMRATIKSSPVQGKIIVVQSADPAAGLIKFNGEK</sequence>
<evidence type="ECO:0000313" key="3">
    <source>
        <dbReference type="Proteomes" id="UP000326924"/>
    </source>
</evidence>
<feature type="compositionally biased region" description="Polar residues" evidence="1">
    <location>
        <begin position="115"/>
        <end position="131"/>
    </location>
</feature>
<dbReference type="AlphaFoldDB" id="A0A5J5EPM4"/>
<accession>A0A5J5EPM4</accession>
<feature type="region of interest" description="Disordered" evidence="1">
    <location>
        <begin position="163"/>
        <end position="189"/>
    </location>
</feature>
<evidence type="ECO:0000256" key="1">
    <source>
        <dbReference type="SAM" id="MobiDB-lite"/>
    </source>
</evidence>